<evidence type="ECO:0000256" key="3">
    <source>
        <dbReference type="ARBA" id="ARBA00022777"/>
    </source>
</evidence>
<dbReference type="Pfam" id="PF00017">
    <property type="entry name" value="SH2"/>
    <property type="match status" value="2"/>
</dbReference>
<evidence type="ECO:0000256" key="9">
    <source>
        <dbReference type="SAM" id="MobiDB-lite"/>
    </source>
</evidence>
<comment type="similarity">
    <text evidence="8">Belongs to the protein kinase superfamily. Tyr protein kinase family.</text>
</comment>
<dbReference type="AlphaFoldDB" id="A0A1J1IZ34"/>
<keyword evidence="5 8" id="KW-0829">Tyrosine-protein kinase</keyword>
<evidence type="ECO:0000256" key="6">
    <source>
        <dbReference type="PROSITE-ProRule" id="PRU00023"/>
    </source>
</evidence>
<organism evidence="12 13">
    <name type="scientific">Clunio marinus</name>
    <dbReference type="NCBI Taxonomy" id="568069"/>
    <lineage>
        <taxon>Eukaryota</taxon>
        <taxon>Metazoa</taxon>
        <taxon>Ecdysozoa</taxon>
        <taxon>Arthropoda</taxon>
        <taxon>Hexapoda</taxon>
        <taxon>Insecta</taxon>
        <taxon>Pterygota</taxon>
        <taxon>Neoptera</taxon>
        <taxon>Endopterygota</taxon>
        <taxon>Diptera</taxon>
        <taxon>Nematocera</taxon>
        <taxon>Chironomoidea</taxon>
        <taxon>Chironomidae</taxon>
        <taxon>Clunio</taxon>
    </lineage>
</organism>
<protein>
    <recommendedName>
        <fullName evidence="8">Tyrosine-protein kinase</fullName>
        <ecNumber evidence="8">2.7.10.2</ecNumber>
    </recommendedName>
</protein>
<dbReference type="STRING" id="568069.A0A1J1IZ34"/>
<accession>A0A1J1IZ34</accession>
<keyword evidence="7" id="KW-0727">SH2 domain</keyword>
<keyword evidence="6" id="KW-0040">ANK repeat</keyword>
<evidence type="ECO:0000256" key="1">
    <source>
        <dbReference type="ARBA" id="ARBA00022679"/>
    </source>
</evidence>
<proteinExistence type="inferred from homology"/>
<keyword evidence="4 8" id="KW-0067">ATP-binding</keyword>
<feature type="domain" description="SH2" evidence="10">
    <location>
        <begin position="287"/>
        <end position="404"/>
    </location>
</feature>
<dbReference type="Pfam" id="PF07714">
    <property type="entry name" value="PK_Tyr_Ser-Thr"/>
    <property type="match status" value="1"/>
</dbReference>
<dbReference type="PROSITE" id="PS50011">
    <property type="entry name" value="PROTEIN_KINASE_DOM"/>
    <property type="match status" value="1"/>
</dbReference>
<dbReference type="PRINTS" id="PR00401">
    <property type="entry name" value="SH2DOMAIN"/>
</dbReference>
<feature type="repeat" description="ANK" evidence="6">
    <location>
        <begin position="187"/>
        <end position="219"/>
    </location>
</feature>
<reference evidence="12 13" key="1">
    <citation type="submission" date="2015-04" db="EMBL/GenBank/DDBJ databases">
        <authorList>
            <person name="Syromyatnikov M.Y."/>
            <person name="Popov V.N."/>
        </authorList>
    </citation>
    <scope>NUCLEOTIDE SEQUENCE [LARGE SCALE GENOMIC DNA]</scope>
</reference>
<dbReference type="InterPro" id="IPR011009">
    <property type="entry name" value="Kinase-like_dom_sf"/>
</dbReference>
<dbReference type="PROSITE" id="PS50297">
    <property type="entry name" value="ANK_REP_REGION"/>
    <property type="match status" value="3"/>
</dbReference>
<evidence type="ECO:0000259" key="11">
    <source>
        <dbReference type="PROSITE" id="PS50011"/>
    </source>
</evidence>
<dbReference type="SUPFAM" id="SSF56112">
    <property type="entry name" value="Protein kinase-like (PK-like)"/>
    <property type="match status" value="1"/>
</dbReference>
<dbReference type="GO" id="GO:0005524">
    <property type="term" value="F:ATP binding"/>
    <property type="evidence" value="ECO:0007669"/>
    <property type="project" value="UniProtKB-KW"/>
</dbReference>
<dbReference type="SUPFAM" id="SSF55550">
    <property type="entry name" value="SH2 domain"/>
    <property type="match status" value="2"/>
</dbReference>
<keyword evidence="1 8" id="KW-0808">Transferase</keyword>
<dbReference type="EMBL" id="CVRI01000064">
    <property type="protein sequence ID" value="CRL05352.1"/>
    <property type="molecule type" value="Genomic_DNA"/>
</dbReference>
<comment type="catalytic activity">
    <reaction evidence="8">
        <text>L-tyrosyl-[protein] + ATP = O-phospho-L-tyrosyl-[protein] + ADP + H(+)</text>
        <dbReference type="Rhea" id="RHEA:10596"/>
        <dbReference type="Rhea" id="RHEA-COMP:10136"/>
        <dbReference type="Rhea" id="RHEA-COMP:20101"/>
        <dbReference type="ChEBI" id="CHEBI:15378"/>
        <dbReference type="ChEBI" id="CHEBI:30616"/>
        <dbReference type="ChEBI" id="CHEBI:46858"/>
        <dbReference type="ChEBI" id="CHEBI:61978"/>
        <dbReference type="ChEBI" id="CHEBI:456216"/>
        <dbReference type="EC" id="2.7.10.2"/>
    </reaction>
</comment>
<dbReference type="InterPro" id="IPR001245">
    <property type="entry name" value="Ser-Thr/Tyr_kinase_cat_dom"/>
</dbReference>
<evidence type="ECO:0000313" key="13">
    <source>
        <dbReference type="Proteomes" id="UP000183832"/>
    </source>
</evidence>
<evidence type="ECO:0000313" key="12">
    <source>
        <dbReference type="EMBL" id="CRL05352.1"/>
    </source>
</evidence>
<dbReference type="PROSITE" id="PS50088">
    <property type="entry name" value="ANK_REPEAT"/>
    <property type="match status" value="3"/>
</dbReference>
<feature type="region of interest" description="Disordered" evidence="9">
    <location>
        <begin position="503"/>
        <end position="532"/>
    </location>
</feature>
<name>A0A1J1IZ34_9DIPT</name>
<feature type="region of interest" description="Disordered" evidence="9">
    <location>
        <begin position="425"/>
        <end position="455"/>
    </location>
</feature>
<feature type="repeat" description="ANK" evidence="6">
    <location>
        <begin position="222"/>
        <end position="254"/>
    </location>
</feature>
<evidence type="ECO:0000256" key="2">
    <source>
        <dbReference type="ARBA" id="ARBA00022741"/>
    </source>
</evidence>
<dbReference type="InterPro" id="IPR036770">
    <property type="entry name" value="Ankyrin_rpt-contain_sf"/>
</dbReference>
<dbReference type="OrthoDB" id="67310at2759"/>
<gene>
    <name evidence="12" type="ORF">CLUMA_CG018196</name>
</gene>
<dbReference type="Proteomes" id="UP000183832">
    <property type="component" value="Unassembled WGS sequence"/>
</dbReference>
<dbReference type="Gene3D" id="3.30.505.10">
    <property type="entry name" value="SH2 domain"/>
    <property type="match status" value="2"/>
</dbReference>
<feature type="domain" description="Protein kinase" evidence="11">
    <location>
        <begin position="312"/>
        <end position="681"/>
    </location>
</feature>
<evidence type="ECO:0000259" key="10">
    <source>
        <dbReference type="PROSITE" id="PS50001"/>
    </source>
</evidence>
<dbReference type="Pfam" id="PF00023">
    <property type="entry name" value="Ank"/>
    <property type="match status" value="1"/>
</dbReference>
<sequence length="710" mass="81985">MSRDESCDWYHGKISRVDAENILLEESQISNADGIFLVRESSSAEKNYVLSVYYDSQFWHYQIQQHGEDAFFSIDGQMPIHHGLEDLIDYYRTSATNLCTKLKNFVKKHPPPIEARRHGKHNLLHRATKHNHLDVVKEMLKTSYRNLDAKDEFGMTAVHLACKNRVNPEIMKLLIERGATLTSRDSSGNTPLHYACENECLEMVKQLVFANKNLIQSRNSETGLVPLHYAARVGNLEIVKFLLSHRAPHMSRTSLGLFPKDFAPRESGIIEYFNEYKPLINTYRNKWDHGTLDRKGAFQLLLEKREELYEKLREEYPLGENPYVNTSKEKDELISGLFLVRLSERHNGYVITMLVNDDIKNYRIEKDGKHLYIDDGPYMQSLEHLITHYMEFADGLPVTLRYPVEPKPRPPVPLIPPIKRKSLDISPTKSTLSTSQINNENIPTESPNKSKWMNSLPNMFTRKKKQGRGSLKEGKPGPDNLAVINSFKDLSFSTDMLASELNRDSYDVPPSKKSLDPADYFTESDKNLGRQSPMKDNCVEEIYFVDPPPIEMEKPEWSQLDTHSKISDFGLSRAIGIDKDFYQSSTGGRWPLKWYAPENFFGTFSHASDVWSFGITLWEIYSKGQSPYGDLSGSEVNELIEKGQRLAKPEQCPDDIYKIMTDCWQYRDRMRPNFQFLARFFINSLSTPENINEEVNENEENEKHSNTVYV</sequence>
<feature type="repeat" description="ANK" evidence="6">
    <location>
        <begin position="153"/>
        <end position="186"/>
    </location>
</feature>
<dbReference type="GO" id="GO:0002009">
    <property type="term" value="P:morphogenesis of an epithelium"/>
    <property type="evidence" value="ECO:0007669"/>
    <property type="project" value="UniProtKB-ARBA"/>
</dbReference>
<dbReference type="PROSITE" id="PS50001">
    <property type="entry name" value="SH2"/>
    <property type="match status" value="2"/>
</dbReference>
<dbReference type="Gene3D" id="1.10.510.10">
    <property type="entry name" value="Transferase(Phosphotransferase) domain 1"/>
    <property type="match status" value="1"/>
</dbReference>
<dbReference type="FunFam" id="1.10.510.10:FF:001346">
    <property type="entry name" value="Uncharacterized protein"/>
    <property type="match status" value="1"/>
</dbReference>
<dbReference type="Gene3D" id="1.25.40.20">
    <property type="entry name" value="Ankyrin repeat-containing domain"/>
    <property type="match status" value="1"/>
</dbReference>
<dbReference type="InterPro" id="IPR002110">
    <property type="entry name" value="Ankyrin_rpt"/>
</dbReference>
<keyword evidence="13" id="KW-1185">Reference proteome</keyword>
<keyword evidence="3 8" id="KW-0418">Kinase</keyword>
<keyword evidence="2 8" id="KW-0547">Nucleotide-binding</keyword>
<dbReference type="PANTHER" id="PTHR24418">
    <property type="entry name" value="TYROSINE-PROTEIN KINASE"/>
    <property type="match status" value="1"/>
</dbReference>
<dbReference type="GO" id="GO:0004715">
    <property type="term" value="F:non-membrane spanning protein tyrosine kinase activity"/>
    <property type="evidence" value="ECO:0007669"/>
    <property type="project" value="UniProtKB-EC"/>
</dbReference>
<evidence type="ECO:0000256" key="4">
    <source>
        <dbReference type="ARBA" id="ARBA00022840"/>
    </source>
</evidence>
<evidence type="ECO:0000256" key="8">
    <source>
        <dbReference type="RuleBase" id="RU362096"/>
    </source>
</evidence>
<dbReference type="Pfam" id="PF12796">
    <property type="entry name" value="Ank_2"/>
    <property type="match status" value="1"/>
</dbReference>
<evidence type="ECO:0000256" key="7">
    <source>
        <dbReference type="PROSITE-ProRule" id="PRU00191"/>
    </source>
</evidence>
<dbReference type="InterPro" id="IPR000719">
    <property type="entry name" value="Prot_kinase_dom"/>
</dbReference>
<dbReference type="SMART" id="SM00248">
    <property type="entry name" value="ANK"/>
    <property type="match status" value="4"/>
</dbReference>
<dbReference type="EC" id="2.7.10.2" evidence="8"/>
<dbReference type="SUPFAM" id="SSF48403">
    <property type="entry name" value="Ankyrin repeat"/>
    <property type="match status" value="1"/>
</dbReference>
<dbReference type="SMART" id="SM00252">
    <property type="entry name" value="SH2"/>
    <property type="match status" value="2"/>
</dbReference>
<feature type="domain" description="SH2" evidence="10">
    <location>
        <begin position="9"/>
        <end position="106"/>
    </location>
</feature>
<dbReference type="InterPro" id="IPR036860">
    <property type="entry name" value="SH2_dom_sf"/>
</dbReference>
<dbReference type="InterPro" id="IPR000980">
    <property type="entry name" value="SH2"/>
</dbReference>
<dbReference type="InterPro" id="IPR050198">
    <property type="entry name" value="Non-receptor_tyrosine_kinases"/>
</dbReference>
<evidence type="ECO:0000256" key="5">
    <source>
        <dbReference type="ARBA" id="ARBA00023137"/>
    </source>
</evidence>